<feature type="transmembrane region" description="Helical" evidence="6">
    <location>
        <begin position="27"/>
        <end position="44"/>
    </location>
</feature>
<evidence type="ECO:0000256" key="5">
    <source>
        <dbReference type="ARBA" id="ARBA00023136"/>
    </source>
</evidence>
<dbReference type="PANTHER" id="PTHR10994">
    <property type="entry name" value="RETICULON"/>
    <property type="match status" value="1"/>
</dbReference>
<evidence type="ECO:0000256" key="2">
    <source>
        <dbReference type="ARBA" id="ARBA00022692"/>
    </source>
</evidence>
<keyword evidence="3 6" id="KW-0256">Endoplasmic reticulum</keyword>
<feature type="transmembrane region" description="Helical" evidence="6">
    <location>
        <begin position="128"/>
        <end position="160"/>
    </location>
</feature>
<sequence>MGGSRRFSVHQSLGGASVADVLMWKNSGASIAVLMSCSIFWLMFERGGYNFLTFVANVLLLLVVILFLWAKSALLLNRPLPPIPELEVSEESLMGAADVVRVWINKALLIAKEIAVHRNLRLLVQVVLVLWFISFIGSFFSLITLLYLGVLLCLSVPLVYDKYQERIEDKLVAVISNVQAQYRKIPLSLSKDKKTQ</sequence>
<evidence type="ECO:0000259" key="7">
    <source>
        <dbReference type="PROSITE" id="PS50845"/>
    </source>
</evidence>
<keyword evidence="4 6" id="KW-1133">Transmembrane helix</keyword>
<gene>
    <name evidence="8" type="ORF">LIER_38037</name>
</gene>
<dbReference type="PANTHER" id="PTHR10994:SF154">
    <property type="entry name" value="RETICULON-LIKE PROTEIN B11"/>
    <property type="match status" value="1"/>
</dbReference>
<dbReference type="GO" id="GO:0005789">
    <property type="term" value="C:endoplasmic reticulum membrane"/>
    <property type="evidence" value="ECO:0007669"/>
    <property type="project" value="UniProtKB-SubCell"/>
</dbReference>
<accession>A0AAV3PVQ3</accession>
<dbReference type="PROSITE" id="PS50845">
    <property type="entry name" value="RETICULON"/>
    <property type="match status" value="1"/>
</dbReference>
<evidence type="ECO:0000313" key="8">
    <source>
        <dbReference type="EMBL" id="GAA0155161.1"/>
    </source>
</evidence>
<dbReference type="InterPro" id="IPR003388">
    <property type="entry name" value="Reticulon"/>
</dbReference>
<dbReference type="AlphaFoldDB" id="A0AAV3PVQ3"/>
<evidence type="ECO:0000256" key="6">
    <source>
        <dbReference type="RuleBase" id="RU363132"/>
    </source>
</evidence>
<keyword evidence="9" id="KW-1185">Reference proteome</keyword>
<organism evidence="8 9">
    <name type="scientific">Lithospermum erythrorhizon</name>
    <name type="common">Purple gromwell</name>
    <name type="synonym">Lithospermum officinale var. erythrorhizon</name>
    <dbReference type="NCBI Taxonomy" id="34254"/>
    <lineage>
        <taxon>Eukaryota</taxon>
        <taxon>Viridiplantae</taxon>
        <taxon>Streptophyta</taxon>
        <taxon>Embryophyta</taxon>
        <taxon>Tracheophyta</taxon>
        <taxon>Spermatophyta</taxon>
        <taxon>Magnoliopsida</taxon>
        <taxon>eudicotyledons</taxon>
        <taxon>Gunneridae</taxon>
        <taxon>Pentapetalae</taxon>
        <taxon>asterids</taxon>
        <taxon>lamiids</taxon>
        <taxon>Boraginales</taxon>
        <taxon>Boraginaceae</taxon>
        <taxon>Boraginoideae</taxon>
        <taxon>Lithospermeae</taxon>
        <taxon>Lithospermum</taxon>
    </lineage>
</organism>
<protein>
    <recommendedName>
        <fullName evidence="6">Reticulon-like protein</fullName>
    </recommendedName>
</protein>
<feature type="domain" description="Reticulon" evidence="7">
    <location>
        <begin position="18"/>
        <end position="185"/>
    </location>
</feature>
<evidence type="ECO:0000256" key="4">
    <source>
        <dbReference type="ARBA" id="ARBA00022989"/>
    </source>
</evidence>
<evidence type="ECO:0000313" key="9">
    <source>
        <dbReference type="Proteomes" id="UP001454036"/>
    </source>
</evidence>
<evidence type="ECO:0000256" key="3">
    <source>
        <dbReference type="ARBA" id="ARBA00022824"/>
    </source>
</evidence>
<dbReference type="EMBL" id="BAABME010018830">
    <property type="protein sequence ID" value="GAA0155161.1"/>
    <property type="molecule type" value="Genomic_DNA"/>
</dbReference>
<reference evidence="8 9" key="1">
    <citation type="submission" date="2024-01" db="EMBL/GenBank/DDBJ databases">
        <title>The complete chloroplast genome sequence of Lithospermum erythrorhizon: insights into the phylogenetic relationship among Boraginaceae species and the maternal lineages of purple gromwells.</title>
        <authorList>
            <person name="Okada T."/>
            <person name="Watanabe K."/>
        </authorList>
    </citation>
    <scope>NUCLEOTIDE SEQUENCE [LARGE SCALE GENOMIC DNA]</scope>
</reference>
<evidence type="ECO:0000256" key="1">
    <source>
        <dbReference type="ARBA" id="ARBA00004477"/>
    </source>
</evidence>
<keyword evidence="2 6" id="KW-0812">Transmembrane</keyword>
<dbReference type="InterPro" id="IPR045064">
    <property type="entry name" value="Reticulon-like"/>
</dbReference>
<dbReference type="GO" id="GO:0009617">
    <property type="term" value="P:response to bacterium"/>
    <property type="evidence" value="ECO:0007669"/>
    <property type="project" value="InterPro"/>
</dbReference>
<proteinExistence type="predicted"/>
<comment type="caution">
    <text evidence="8">The sequence shown here is derived from an EMBL/GenBank/DDBJ whole genome shotgun (WGS) entry which is preliminary data.</text>
</comment>
<keyword evidence="5 6" id="KW-0472">Membrane</keyword>
<comment type="subcellular location">
    <subcellularLocation>
        <location evidence="1 6">Endoplasmic reticulum membrane</location>
        <topology evidence="1 6">Multi-pass membrane protein</topology>
    </subcellularLocation>
</comment>
<name>A0AAV3PVQ3_LITER</name>
<dbReference type="Proteomes" id="UP001454036">
    <property type="component" value="Unassembled WGS sequence"/>
</dbReference>
<feature type="transmembrane region" description="Helical" evidence="6">
    <location>
        <begin position="51"/>
        <end position="70"/>
    </location>
</feature>
<dbReference type="Pfam" id="PF02453">
    <property type="entry name" value="Reticulon"/>
    <property type="match status" value="1"/>
</dbReference>